<comment type="caution">
    <text evidence="2">The sequence shown here is derived from an EMBL/GenBank/DDBJ whole genome shotgun (WGS) entry which is preliminary data.</text>
</comment>
<dbReference type="AlphaFoldDB" id="A0A2P5I3W1"/>
<feature type="region of interest" description="Disordered" evidence="1">
    <location>
        <begin position="1"/>
        <end position="68"/>
    </location>
</feature>
<accession>A0A2P5I3W1</accession>
<feature type="compositionally biased region" description="Basic residues" evidence="1">
    <location>
        <begin position="32"/>
        <end position="49"/>
    </location>
</feature>
<dbReference type="InterPro" id="IPR021833">
    <property type="entry name" value="DUF3425"/>
</dbReference>
<dbReference type="PANTHER" id="PTHR38116">
    <property type="entry name" value="CHROMOSOME 7, WHOLE GENOME SHOTGUN SEQUENCE"/>
    <property type="match status" value="1"/>
</dbReference>
<proteinExistence type="predicted"/>
<protein>
    <recommendedName>
        <fullName evidence="4">BZIP domain-containing protein</fullName>
    </recommendedName>
</protein>
<keyword evidence="3" id="KW-1185">Reference proteome</keyword>
<dbReference type="PANTHER" id="PTHR38116:SF1">
    <property type="entry name" value="BZIP DOMAIN-CONTAINING PROTEIN"/>
    <property type="match status" value="1"/>
</dbReference>
<reference evidence="2" key="1">
    <citation type="submission" date="2017-09" db="EMBL/GenBank/DDBJ databases">
        <title>Polyketide synthases of a Diaporthe helianthi virulent isolate.</title>
        <authorList>
            <person name="Baroncelli R."/>
        </authorList>
    </citation>
    <scope>NUCLEOTIDE SEQUENCE [LARGE SCALE GENOMIC DNA]</scope>
    <source>
        <strain evidence="2">7/96</strain>
    </source>
</reference>
<dbReference type="InParanoid" id="A0A2P5I3W1"/>
<gene>
    <name evidence="2" type="ORF">DHEL01_v204440</name>
</gene>
<evidence type="ECO:0000313" key="3">
    <source>
        <dbReference type="Proteomes" id="UP000094444"/>
    </source>
</evidence>
<name>A0A2P5I3W1_DIAHE</name>
<dbReference type="EMBL" id="MAVT02000294">
    <property type="protein sequence ID" value="POS77174.1"/>
    <property type="molecule type" value="Genomic_DNA"/>
</dbReference>
<evidence type="ECO:0008006" key="4">
    <source>
        <dbReference type="Google" id="ProtNLM"/>
    </source>
</evidence>
<organism evidence="2 3">
    <name type="scientific">Diaporthe helianthi</name>
    <dbReference type="NCBI Taxonomy" id="158607"/>
    <lineage>
        <taxon>Eukaryota</taxon>
        <taxon>Fungi</taxon>
        <taxon>Dikarya</taxon>
        <taxon>Ascomycota</taxon>
        <taxon>Pezizomycotina</taxon>
        <taxon>Sordariomycetes</taxon>
        <taxon>Sordariomycetidae</taxon>
        <taxon>Diaporthales</taxon>
        <taxon>Diaporthaceae</taxon>
        <taxon>Diaporthe</taxon>
    </lineage>
</organism>
<dbReference type="OrthoDB" id="125347at2759"/>
<evidence type="ECO:0000313" key="2">
    <source>
        <dbReference type="EMBL" id="POS77174.1"/>
    </source>
</evidence>
<sequence>MFNVGSPDNGVGPGGAACGQHMQQISPDEEKKKHRRLQNKTNQRARRQRLKEQRAADETEGQGPHRRQFRVMRWRLGAKPHPVQSEAAQVSTTSSVANIYTFPRSEPAVARMRPISPRDQHLARRLNHLRPADSPQDVVFPLPADSLLHLIQFNVARALTINKNVVQSLSMYAALQNPDPLSCVSLEVKAITRHGGPVGQTPLSATHLQMSRQHSPWIGMLPWSRVRDNLIEHHAHFDHWDFLLNLVGDELHGAYSEHDEHDDHDDDEVTSGRQGLIVWGEPHDPSGWEVTPRFLAKWVWAFEGCNEVVDISNRWRVSRGAGQLRISVTG</sequence>
<dbReference type="Proteomes" id="UP000094444">
    <property type="component" value="Unassembled WGS sequence"/>
</dbReference>
<dbReference type="Pfam" id="PF11905">
    <property type="entry name" value="DUF3425"/>
    <property type="match status" value="1"/>
</dbReference>
<dbReference type="STRING" id="158607.A0A2P5I3W1"/>
<evidence type="ECO:0000256" key="1">
    <source>
        <dbReference type="SAM" id="MobiDB-lite"/>
    </source>
</evidence>